<dbReference type="GO" id="GO:0046872">
    <property type="term" value="F:metal ion binding"/>
    <property type="evidence" value="ECO:0007669"/>
    <property type="project" value="UniProtKB-KW"/>
</dbReference>
<evidence type="ECO:0000256" key="1">
    <source>
        <dbReference type="ARBA" id="ARBA00008766"/>
    </source>
</evidence>
<dbReference type="GO" id="GO:0005737">
    <property type="term" value="C:cytoplasm"/>
    <property type="evidence" value="ECO:0007669"/>
    <property type="project" value="UniProtKB-ARBA"/>
</dbReference>
<keyword evidence="9" id="KW-1185">Reference proteome</keyword>
<evidence type="ECO:0000313" key="8">
    <source>
        <dbReference type="EMBL" id="KAK9874995.1"/>
    </source>
</evidence>
<dbReference type="PANTHER" id="PTHR43763:SF6">
    <property type="entry name" value="XAA-PRO AMINOPEPTIDASE 1"/>
    <property type="match status" value="1"/>
</dbReference>
<feature type="chain" id="PRO_5043430246" description="Xaa-Pro aminopeptidase 1" evidence="4">
    <location>
        <begin position="24"/>
        <end position="747"/>
    </location>
</feature>
<dbReference type="InterPro" id="IPR033740">
    <property type="entry name" value="Pept_M24B"/>
</dbReference>
<comment type="caution">
    <text evidence="8">The sequence shown here is derived from an EMBL/GenBank/DDBJ whole genome shotgun (WGS) entry which is preliminary data.</text>
</comment>
<dbReference type="InterPro" id="IPR036005">
    <property type="entry name" value="Creatinase/aminopeptidase-like"/>
</dbReference>
<dbReference type="AlphaFoldDB" id="A0AAW1U270"/>
<evidence type="ECO:0000259" key="6">
    <source>
        <dbReference type="Pfam" id="PF01321"/>
    </source>
</evidence>
<dbReference type="InterPro" id="IPR000994">
    <property type="entry name" value="Pept_M24"/>
</dbReference>
<dbReference type="InterPro" id="IPR000587">
    <property type="entry name" value="Creatinase_N"/>
</dbReference>
<feature type="domain" description="Peptidase M24" evidence="5">
    <location>
        <begin position="427"/>
        <end position="641"/>
    </location>
</feature>
<comment type="similarity">
    <text evidence="1">Belongs to the peptidase M24B family.</text>
</comment>
<dbReference type="InterPro" id="IPR050422">
    <property type="entry name" value="X-Pro_aminopeptidase_P"/>
</dbReference>
<sequence>MLIEMSKYIFLITIFVSFPLCRCIPNDLRTKEINTPAFNKIEEQKRLEMEQSKKLEQARKFEEIEKSEEFLRIEEMRKSGELRKACSKRGNAILPATRVNTTMQLLHLRDIMKRSTVMGEDPIDAYIITSDDEHQTEFVSEYDRRREYITGFSGSHGTAIVTQNKAVLWTDGRYHLEADDQMSCDWLLMRSGQRDIPTMSEWLKKEFPKGGRIGVDPKLISEHMWQNLESDFKGTSIILTPIEVNLIDAIWTESRPPKRNKNVFVLEEKYAGKSWLTKVEELRNATKKLGADAIIVTALDEIAWLLNIRGRDVPFSPFVRSYVLVDTVKVILYINQTQLIKHRVTEYFLSTEGVSEHSFEIKDYDRIWTDLPTQTQVYNRLLIPTLCEMSLGASHAINIMIPSYKRFPHHSPIIYMKAVKNPTEIDGMINAHIRDAAAMCEFFAHLEERFREKDVFTELDLVKILDEYRYAQKMSIGNSFRTIVAFGSNAAYPRYEPRNITNKVIFDNSTIIFDSGGQYLDGTTDVTRTIHLGTPKKAQKRAYTKVLIGHIQMSTLTFPENLHVSSVDVLARAPLWEVGLDYLHPTSHGVGSFLGVHESPIHVEFKAYGNQTFKPGYFLSLEPGYYSEGEFGVRLENVVEVIEKKWLPHGHGYRYLGFKDRTLVPYDSKLLDMELLSSFHRRWLNKYNKKVRTLVGLELKKQMLEKGFRWLMENTAYIPENNRSNCLQVTQLYLVPLFYITYYNFFL</sequence>
<dbReference type="Gene3D" id="3.40.350.10">
    <property type="entry name" value="Creatinase/prolidase N-terminal domain"/>
    <property type="match status" value="2"/>
</dbReference>
<dbReference type="FunFam" id="3.90.230.10:FF:000009">
    <property type="entry name" value="xaa-Pro aminopeptidase 2"/>
    <property type="match status" value="1"/>
</dbReference>
<dbReference type="Pfam" id="PF01321">
    <property type="entry name" value="Creatinase_N"/>
    <property type="match status" value="1"/>
</dbReference>
<dbReference type="EMBL" id="JARQZJ010000032">
    <property type="protein sequence ID" value="KAK9874995.1"/>
    <property type="molecule type" value="Genomic_DNA"/>
</dbReference>
<dbReference type="PANTHER" id="PTHR43763">
    <property type="entry name" value="XAA-PRO AMINOPEPTIDASE 1"/>
    <property type="match status" value="1"/>
</dbReference>
<keyword evidence="2" id="KW-0479">Metal-binding</keyword>
<dbReference type="Proteomes" id="UP001431783">
    <property type="component" value="Unassembled WGS sequence"/>
</dbReference>
<dbReference type="InterPro" id="IPR032416">
    <property type="entry name" value="Peptidase_M24_C"/>
</dbReference>
<keyword evidence="3" id="KW-0378">Hydrolase</keyword>
<dbReference type="SUPFAM" id="SSF53092">
    <property type="entry name" value="Creatinase/prolidase N-terminal domain"/>
    <property type="match status" value="1"/>
</dbReference>
<feature type="signal peptide" evidence="4">
    <location>
        <begin position="1"/>
        <end position="23"/>
    </location>
</feature>
<name>A0AAW1U270_9CUCU</name>
<dbReference type="CDD" id="cd01085">
    <property type="entry name" value="APP"/>
    <property type="match status" value="1"/>
</dbReference>
<dbReference type="SUPFAM" id="SSF55920">
    <property type="entry name" value="Creatinase/aminopeptidase"/>
    <property type="match status" value="1"/>
</dbReference>
<proteinExistence type="inferred from homology"/>
<gene>
    <name evidence="8" type="ORF">WA026_005809</name>
</gene>
<evidence type="ECO:0000256" key="2">
    <source>
        <dbReference type="ARBA" id="ARBA00022723"/>
    </source>
</evidence>
<dbReference type="Pfam" id="PF16189">
    <property type="entry name" value="Creatinase_N_2"/>
    <property type="match status" value="1"/>
</dbReference>
<evidence type="ECO:0008006" key="10">
    <source>
        <dbReference type="Google" id="ProtNLM"/>
    </source>
</evidence>
<dbReference type="Gene3D" id="3.90.230.10">
    <property type="entry name" value="Creatinase/methionine aminopeptidase superfamily"/>
    <property type="match status" value="1"/>
</dbReference>
<dbReference type="Pfam" id="PF16188">
    <property type="entry name" value="Peptidase_M24_C"/>
    <property type="match status" value="1"/>
</dbReference>
<protein>
    <recommendedName>
        <fullName evidence="10">Xaa-Pro aminopeptidase 1</fullName>
    </recommendedName>
</protein>
<reference evidence="8 9" key="1">
    <citation type="submission" date="2023-03" db="EMBL/GenBank/DDBJ databases">
        <title>Genome insight into feeding habits of ladybird beetles.</title>
        <authorList>
            <person name="Li H.-S."/>
            <person name="Huang Y.-H."/>
            <person name="Pang H."/>
        </authorList>
    </citation>
    <scope>NUCLEOTIDE SEQUENCE [LARGE SCALE GENOMIC DNA]</scope>
    <source>
        <strain evidence="8">SYSU_2023b</strain>
        <tissue evidence="8">Whole body</tissue>
    </source>
</reference>
<feature type="domain" description="Creatinase N-terminal" evidence="6">
    <location>
        <begin position="117"/>
        <end position="238"/>
    </location>
</feature>
<evidence type="ECO:0000256" key="4">
    <source>
        <dbReference type="SAM" id="SignalP"/>
    </source>
</evidence>
<dbReference type="InterPro" id="IPR029149">
    <property type="entry name" value="Creatin/AminoP/Spt16_N"/>
</dbReference>
<evidence type="ECO:0000256" key="3">
    <source>
        <dbReference type="ARBA" id="ARBA00022801"/>
    </source>
</evidence>
<organism evidence="8 9">
    <name type="scientific">Henosepilachna vigintioctopunctata</name>
    <dbReference type="NCBI Taxonomy" id="420089"/>
    <lineage>
        <taxon>Eukaryota</taxon>
        <taxon>Metazoa</taxon>
        <taxon>Ecdysozoa</taxon>
        <taxon>Arthropoda</taxon>
        <taxon>Hexapoda</taxon>
        <taxon>Insecta</taxon>
        <taxon>Pterygota</taxon>
        <taxon>Neoptera</taxon>
        <taxon>Endopterygota</taxon>
        <taxon>Coleoptera</taxon>
        <taxon>Polyphaga</taxon>
        <taxon>Cucujiformia</taxon>
        <taxon>Coccinelloidea</taxon>
        <taxon>Coccinellidae</taxon>
        <taxon>Epilachninae</taxon>
        <taxon>Epilachnini</taxon>
        <taxon>Henosepilachna</taxon>
    </lineage>
</organism>
<keyword evidence="4" id="KW-0732">Signal</keyword>
<accession>A0AAW1U270</accession>
<feature type="domain" description="Peptidase M24 C-terminal" evidence="7">
    <location>
        <begin position="655"/>
        <end position="716"/>
    </location>
</feature>
<dbReference type="FunFam" id="3.40.350.10:FF:000003">
    <property type="entry name" value="Xaa-pro aminopeptidase P"/>
    <property type="match status" value="1"/>
</dbReference>
<dbReference type="GO" id="GO:0070006">
    <property type="term" value="F:metalloaminopeptidase activity"/>
    <property type="evidence" value="ECO:0007669"/>
    <property type="project" value="InterPro"/>
</dbReference>
<evidence type="ECO:0000313" key="9">
    <source>
        <dbReference type="Proteomes" id="UP001431783"/>
    </source>
</evidence>
<dbReference type="Pfam" id="PF00557">
    <property type="entry name" value="Peptidase_M24"/>
    <property type="match status" value="1"/>
</dbReference>
<evidence type="ECO:0000259" key="7">
    <source>
        <dbReference type="Pfam" id="PF16188"/>
    </source>
</evidence>
<evidence type="ECO:0000259" key="5">
    <source>
        <dbReference type="Pfam" id="PF00557"/>
    </source>
</evidence>